<evidence type="ECO:0000313" key="3">
    <source>
        <dbReference type="Proteomes" id="UP001305779"/>
    </source>
</evidence>
<accession>A0ABR0E6A6</accession>
<evidence type="ECO:0000256" key="1">
    <source>
        <dbReference type="SAM" id="MobiDB-lite"/>
    </source>
</evidence>
<organism evidence="2 3">
    <name type="scientific">Zasmidium cellare</name>
    <name type="common">Wine cellar mold</name>
    <name type="synonym">Racodium cellare</name>
    <dbReference type="NCBI Taxonomy" id="395010"/>
    <lineage>
        <taxon>Eukaryota</taxon>
        <taxon>Fungi</taxon>
        <taxon>Dikarya</taxon>
        <taxon>Ascomycota</taxon>
        <taxon>Pezizomycotina</taxon>
        <taxon>Dothideomycetes</taxon>
        <taxon>Dothideomycetidae</taxon>
        <taxon>Mycosphaerellales</taxon>
        <taxon>Mycosphaerellaceae</taxon>
        <taxon>Zasmidium</taxon>
    </lineage>
</organism>
<protein>
    <submittedName>
        <fullName evidence="2">Uncharacterized protein</fullName>
    </submittedName>
</protein>
<gene>
    <name evidence="2" type="ORF">PRZ48_011339</name>
</gene>
<evidence type="ECO:0000313" key="2">
    <source>
        <dbReference type="EMBL" id="KAK4496890.1"/>
    </source>
</evidence>
<feature type="region of interest" description="Disordered" evidence="1">
    <location>
        <begin position="1"/>
        <end position="20"/>
    </location>
</feature>
<proteinExistence type="predicted"/>
<dbReference type="Proteomes" id="UP001305779">
    <property type="component" value="Unassembled WGS sequence"/>
</dbReference>
<reference evidence="2 3" key="1">
    <citation type="journal article" date="2023" name="G3 (Bethesda)">
        <title>A chromosome-level genome assembly of Zasmidium syzygii isolated from banana leaves.</title>
        <authorList>
            <person name="van Westerhoven A.C."/>
            <person name="Mehrabi R."/>
            <person name="Talebi R."/>
            <person name="Steentjes M.B.F."/>
            <person name="Corcolon B."/>
            <person name="Chong P.A."/>
            <person name="Kema G.H.J."/>
            <person name="Seidl M.F."/>
        </authorList>
    </citation>
    <scope>NUCLEOTIDE SEQUENCE [LARGE SCALE GENOMIC DNA]</scope>
    <source>
        <strain evidence="2 3">P124</strain>
    </source>
</reference>
<name>A0ABR0E6A6_ZASCE</name>
<feature type="compositionally biased region" description="Polar residues" evidence="1">
    <location>
        <begin position="1"/>
        <end position="11"/>
    </location>
</feature>
<sequence>MTEHVTSSQITEPEDEMAEPPIKPVYLTDHQRAMLECLRSNDIVSLLELVESAEKKNAVNPNSSRIIKNCNWQAVAVFLVMQPERLALESLLDMTLPQRSINATTAGLQHTNQTARNLLRRPGNPDQWKGKKDPVIYVNALAGRDGCGLSCAEFDEFLTAMEVGAKMRSDDDGRFEKHGRSLIRGIVELHYKFQNSQFYETLGRDASKKDKALQILQDRVRHFVKYNRAILADARAKGFDHIMLKFEVGWAAKGYSRCQDHKNLAPRGSSPNLMRLAFLVLGNLFPDRGFRFHQFVLFDIGRDIQADVGESVGSQLCCSYDTYGGFNAAQAGISISSAKEMDYRDWMAVFEDQTRRHCFDNVKPNLERYTAHYKGMFSGADRTLQGAKLNALLDLDEEDGKYLDTTCTIKTAELASVMAQMDENSAGLQMALDERKQREHELMELEEAFAEVADALGLDD</sequence>
<keyword evidence="3" id="KW-1185">Reference proteome</keyword>
<dbReference type="EMBL" id="JAXOVC010000009">
    <property type="protein sequence ID" value="KAK4496890.1"/>
    <property type="molecule type" value="Genomic_DNA"/>
</dbReference>
<comment type="caution">
    <text evidence="2">The sequence shown here is derived from an EMBL/GenBank/DDBJ whole genome shotgun (WGS) entry which is preliminary data.</text>
</comment>